<evidence type="ECO:0000313" key="7">
    <source>
        <dbReference type="Proteomes" id="UP001374579"/>
    </source>
</evidence>
<comment type="caution">
    <text evidence="6">The sequence shown here is derived from an EMBL/GenBank/DDBJ whole genome shotgun (WGS) entry which is preliminary data.</text>
</comment>
<evidence type="ECO:0000256" key="2">
    <source>
        <dbReference type="ARBA" id="ARBA00022803"/>
    </source>
</evidence>
<comment type="similarity">
    <text evidence="3">Belongs to the TTC4 family.</text>
</comment>
<dbReference type="InterPro" id="IPR044059">
    <property type="entry name" value="Csn1/TTC4_wheel"/>
</dbReference>
<keyword evidence="2" id="KW-0802">TPR repeat</keyword>
<gene>
    <name evidence="6" type="ORF">V1264_023156</name>
</gene>
<dbReference type="AlphaFoldDB" id="A0AAN9BAT9"/>
<evidence type="ECO:0000313" key="6">
    <source>
        <dbReference type="EMBL" id="KAK7100165.1"/>
    </source>
</evidence>
<accession>A0AAN9BAT9</accession>
<dbReference type="EMBL" id="JBAMIC010000011">
    <property type="protein sequence ID" value="KAK7100165.1"/>
    <property type="molecule type" value="Genomic_DNA"/>
</dbReference>
<dbReference type="PANTHER" id="PTHR46035:SF1">
    <property type="entry name" value="TETRATRICOPEPTIDE REPEAT PROTEIN 4"/>
    <property type="match status" value="1"/>
</dbReference>
<evidence type="ECO:0000259" key="5">
    <source>
        <dbReference type="Pfam" id="PF18972"/>
    </source>
</evidence>
<dbReference type="Gene3D" id="1.25.40.10">
    <property type="entry name" value="Tetratricopeptide repeat domain"/>
    <property type="match status" value="1"/>
</dbReference>
<dbReference type="Proteomes" id="UP001374579">
    <property type="component" value="Unassembled WGS sequence"/>
</dbReference>
<feature type="region of interest" description="Disordered" evidence="4">
    <location>
        <begin position="205"/>
        <end position="226"/>
    </location>
</feature>
<dbReference type="GO" id="GO:0006457">
    <property type="term" value="P:protein folding"/>
    <property type="evidence" value="ECO:0007669"/>
    <property type="project" value="TreeGrafter"/>
</dbReference>
<dbReference type="GO" id="GO:0030544">
    <property type="term" value="F:Hsp70 protein binding"/>
    <property type="evidence" value="ECO:0007669"/>
    <property type="project" value="TreeGrafter"/>
</dbReference>
<evidence type="ECO:0000256" key="3">
    <source>
        <dbReference type="ARBA" id="ARBA00023602"/>
    </source>
</evidence>
<keyword evidence="1" id="KW-0677">Repeat</keyword>
<dbReference type="Pfam" id="PF18972">
    <property type="entry name" value="Wheel"/>
    <property type="match status" value="1"/>
</dbReference>
<dbReference type="PANTHER" id="PTHR46035">
    <property type="entry name" value="TETRATRICOPEPTIDE REPEAT PROTEIN 4"/>
    <property type="match status" value="1"/>
</dbReference>
<dbReference type="InterPro" id="IPR019734">
    <property type="entry name" value="TPR_rpt"/>
</dbReference>
<name>A0AAN9BAT9_9CAEN</name>
<feature type="domain" description="Cns1/TTC4 wheel" evidence="5">
    <location>
        <begin position="280"/>
        <end position="395"/>
    </location>
</feature>
<dbReference type="SMART" id="SM00028">
    <property type="entry name" value="TPR"/>
    <property type="match status" value="3"/>
</dbReference>
<reference evidence="6 7" key="1">
    <citation type="submission" date="2024-02" db="EMBL/GenBank/DDBJ databases">
        <title>Chromosome-scale genome assembly of the rough periwinkle Littorina saxatilis.</title>
        <authorList>
            <person name="De Jode A."/>
            <person name="Faria R."/>
            <person name="Formenti G."/>
            <person name="Sims Y."/>
            <person name="Smith T.P."/>
            <person name="Tracey A."/>
            <person name="Wood J.M.D."/>
            <person name="Zagrodzka Z.B."/>
            <person name="Johannesson K."/>
            <person name="Butlin R.K."/>
            <person name="Leder E.H."/>
        </authorList>
    </citation>
    <scope>NUCLEOTIDE SEQUENCE [LARGE SCALE GENOMIC DNA]</scope>
    <source>
        <strain evidence="6">Snail1</strain>
        <tissue evidence="6">Muscle</tissue>
    </source>
</reference>
<evidence type="ECO:0000256" key="4">
    <source>
        <dbReference type="SAM" id="MobiDB-lite"/>
    </source>
</evidence>
<dbReference type="CDD" id="cd21380">
    <property type="entry name" value="CTWD_Cns1"/>
    <property type="match status" value="1"/>
</dbReference>
<dbReference type="GO" id="GO:0005634">
    <property type="term" value="C:nucleus"/>
    <property type="evidence" value="ECO:0007669"/>
    <property type="project" value="TreeGrafter"/>
</dbReference>
<keyword evidence="7" id="KW-1185">Reference proteome</keyword>
<dbReference type="InterPro" id="IPR011990">
    <property type="entry name" value="TPR-like_helical_dom_sf"/>
</dbReference>
<organism evidence="6 7">
    <name type="scientific">Littorina saxatilis</name>
    <dbReference type="NCBI Taxonomy" id="31220"/>
    <lineage>
        <taxon>Eukaryota</taxon>
        <taxon>Metazoa</taxon>
        <taxon>Spiralia</taxon>
        <taxon>Lophotrochozoa</taxon>
        <taxon>Mollusca</taxon>
        <taxon>Gastropoda</taxon>
        <taxon>Caenogastropoda</taxon>
        <taxon>Littorinimorpha</taxon>
        <taxon>Littorinoidea</taxon>
        <taxon>Littorinidae</taxon>
        <taxon>Littorina</taxon>
    </lineage>
</organism>
<evidence type="ECO:0000256" key="1">
    <source>
        <dbReference type="ARBA" id="ARBA00022737"/>
    </source>
</evidence>
<dbReference type="GO" id="GO:0051879">
    <property type="term" value="F:Hsp90 protein binding"/>
    <property type="evidence" value="ECO:0007669"/>
    <property type="project" value="InterPro"/>
</dbReference>
<dbReference type="GO" id="GO:0005829">
    <property type="term" value="C:cytosol"/>
    <property type="evidence" value="ECO:0007669"/>
    <property type="project" value="TreeGrafter"/>
</dbReference>
<proteinExistence type="inferred from homology"/>
<dbReference type="SUPFAM" id="SSF48452">
    <property type="entry name" value="TPR-like"/>
    <property type="match status" value="1"/>
</dbReference>
<protein>
    <recommendedName>
        <fullName evidence="5">Cns1/TTC4 wheel domain-containing protein</fullName>
    </recommendedName>
</protein>
<sequence>MSENKGPMTDKDRVDLVQRLQDDLEDFVAERSRVSREKKENAEEDDKSIDEIAEELLNHPAFMKDVDWSKPLSEEMQGLMTIKYETENPVARAESYREEGNDLFKKKDYRVAIENYTEGIKSNSPDRYQNTVLYTNRAAAQYHLGNYRTAFNDCILARKFKPDHMKAIVRGALCCDKIKKHADTIRWCEAGLMIEPDNKELSDLKSKAEKAKKIQDRDERKQALKDKKEEEATLKLLDVIKSRHIHVAAIPHTAQTAHLKPSLLADLDPIHPSGARVRLDEKGVLHWPVLFLYPEYGQTDFIQSFSENDRLQDHVVSMFGPGVEPAPWDVNHKYTADNIQIFFEDRDEETLYPVSKLNTLLEVLQHKRYKVFKGTPAFIILPKDSDFQQKFLKQYKLAT</sequence>